<evidence type="ECO:0000313" key="3">
    <source>
        <dbReference type="Proteomes" id="UP000595917"/>
    </source>
</evidence>
<evidence type="ECO:0000313" key="2">
    <source>
        <dbReference type="EMBL" id="QQO09863.1"/>
    </source>
</evidence>
<dbReference type="AlphaFoldDB" id="A0A7T7XP23"/>
<feature type="transmembrane region" description="Helical" evidence="1">
    <location>
        <begin position="126"/>
        <end position="145"/>
    </location>
</feature>
<sequence length="219" mass="23525">MYRVTAFAALVSGELVKIFHRKKYPFLLAALGAVIIAGIGLALIPGNRFNINLVYYPFTVLKILMYCFIPLAVSLLAADLLTGEFVSGEIRRTLACPVSRRMVLFAKLAAVLLYAAIMYLGSFFLASILSICFSGIASVSFAAVLQAYTLDFLFAIVMASMAGVIGSLAKSRISCFIFCLAAHFGITALVSLTAGLIVMTVCTGCFIIAGGRIFSRREV</sequence>
<name>A0A7T7XP23_9SPIR</name>
<keyword evidence="3" id="KW-1185">Reference proteome</keyword>
<feature type="transmembrane region" description="Helical" evidence="1">
    <location>
        <begin position="152"/>
        <end position="169"/>
    </location>
</feature>
<dbReference type="Pfam" id="PF12730">
    <property type="entry name" value="ABC2_membrane_4"/>
    <property type="match status" value="1"/>
</dbReference>
<dbReference type="EMBL" id="CP067089">
    <property type="protein sequence ID" value="QQO09863.1"/>
    <property type="molecule type" value="Genomic_DNA"/>
</dbReference>
<gene>
    <name evidence="2" type="ORF">JFL75_02840</name>
</gene>
<reference evidence="2" key="1">
    <citation type="submission" date="2021-01" db="EMBL/GenBank/DDBJ databases">
        <title>Description of Breznakiella homolactica.</title>
        <authorList>
            <person name="Song Y."/>
            <person name="Brune A."/>
        </authorList>
    </citation>
    <scope>NUCLEOTIDE SEQUENCE</scope>
    <source>
        <strain evidence="2">RmG30</strain>
    </source>
</reference>
<organism evidence="2 3">
    <name type="scientific">Breznakiella homolactica</name>
    <dbReference type="NCBI Taxonomy" id="2798577"/>
    <lineage>
        <taxon>Bacteria</taxon>
        <taxon>Pseudomonadati</taxon>
        <taxon>Spirochaetota</taxon>
        <taxon>Spirochaetia</taxon>
        <taxon>Spirochaetales</taxon>
        <taxon>Breznakiellaceae</taxon>
        <taxon>Breznakiella</taxon>
    </lineage>
</organism>
<feature type="transmembrane region" description="Helical" evidence="1">
    <location>
        <begin position="181"/>
        <end position="209"/>
    </location>
</feature>
<keyword evidence="1" id="KW-0812">Transmembrane</keyword>
<keyword evidence="1" id="KW-1133">Transmembrane helix</keyword>
<feature type="transmembrane region" description="Helical" evidence="1">
    <location>
        <begin position="63"/>
        <end position="81"/>
    </location>
</feature>
<accession>A0A7T7XP23</accession>
<dbReference type="PANTHER" id="PTHR37305:SF1">
    <property type="entry name" value="MEMBRANE PROTEIN"/>
    <property type="match status" value="1"/>
</dbReference>
<evidence type="ECO:0000256" key="1">
    <source>
        <dbReference type="SAM" id="Phobius"/>
    </source>
</evidence>
<dbReference type="KEGG" id="bhc:JFL75_02840"/>
<protein>
    <submittedName>
        <fullName evidence="2">ABC transporter permease</fullName>
    </submittedName>
</protein>
<feature type="transmembrane region" description="Helical" evidence="1">
    <location>
        <begin position="24"/>
        <end position="43"/>
    </location>
</feature>
<dbReference type="RefSeq" id="WP_215627167.1">
    <property type="nucleotide sequence ID" value="NZ_CP067089.2"/>
</dbReference>
<keyword evidence="1" id="KW-0472">Membrane</keyword>
<dbReference type="PANTHER" id="PTHR37305">
    <property type="entry name" value="INTEGRAL MEMBRANE PROTEIN-RELATED"/>
    <property type="match status" value="1"/>
</dbReference>
<feature type="transmembrane region" description="Helical" evidence="1">
    <location>
        <begin position="102"/>
        <end position="120"/>
    </location>
</feature>
<proteinExistence type="predicted"/>
<dbReference type="Proteomes" id="UP000595917">
    <property type="component" value="Chromosome"/>
</dbReference>